<evidence type="ECO:0000256" key="5">
    <source>
        <dbReference type="ARBA" id="ARBA00022989"/>
    </source>
</evidence>
<evidence type="ECO:0000256" key="1">
    <source>
        <dbReference type="ARBA" id="ARBA00004651"/>
    </source>
</evidence>
<evidence type="ECO:0000256" key="2">
    <source>
        <dbReference type="ARBA" id="ARBA00022448"/>
    </source>
</evidence>
<evidence type="ECO:0000256" key="4">
    <source>
        <dbReference type="ARBA" id="ARBA00022692"/>
    </source>
</evidence>
<keyword evidence="3" id="KW-1003">Cell membrane</keyword>
<feature type="transmembrane region" description="Helical" evidence="7">
    <location>
        <begin position="172"/>
        <end position="196"/>
    </location>
</feature>
<dbReference type="Pfam" id="PF00528">
    <property type="entry name" value="BPD_transp_1"/>
    <property type="match status" value="1"/>
</dbReference>
<evidence type="ECO:0000313" key="10">
    <source>
        <dbReference type="Proteomes" id="UP000730618"/>
    </source>
</evidence>
<dbReference type="EMBL" id="CAJVCE010000023">
    <property type="protein sequence ID" value="CAG7654647.1"/>
    <property type="molecule type" value="Genomic_DNA"/>
</dbReference>
<gene>
    <name evidence="9" type="primary">melD_10</name>
    <name evidence="9" type="ORF">PAECIP111802_05827</name>
</gene>
<keyword evidence="6 7" id="KW-0472">Membrane</keyword>
<dbReference type="CDD" id="cd06261">
    <property type="entry name" value="TM_PBP2"/>
    <property type="match status" value="1"/>
</dbReference>
<accession>A0ABM8VR13</accession>
<dbReference type="PANTHER" id="PTHR30193">
    <property type="entry name" value="ABC TRANSPORTER PERMEASE PROTEIN"/>
    <property type="match status" value="1"/>
</dbReference>
<keyword evidence="5 7" id="KW-1133">Transmembrane helix</keyword>
<feature type="transmembrane region" description="Helical" evidence="7">
    <location>
        <begin position="29"/>
        <end position="52"/>
    </location>
</feature>
<comment type="caution">
    <text evidence="9">The sequence shown here is derived from an EMBL/GenBank/DDBJ whole genome shotgun (WGS) entry which is preliminary data.</text>
</comment>
<dbReference type="PROSITE" id="PS50928">
    <property type="entry name" value="ABC_TM1"/>
    <property type="match status" value="1"/>
</dbReference>
<proteinExistence type="inferred from homology"/>
<evidence type="ECO:0000256" key="6">
    <source>
        <dbReference type="ARBA" id="ARBA00023136"/>
    </source>
</evidence>
<feature type="transmembrane region" description="Helical" evidence="7">
    <location>
        <begin position="223"/>
        <end position="245"/>
    </location>
</feature>
<dbReference type="Proteomes" id="UP000730618">
    <property type="component" value="Unassembled WGS sequence"/>
</dbReference>
<feature type="domain" description="ABC transmembrane type-1" evidence="8">
    <location>
        <begin position="86"/>
        <end position="298"/>
    </location>
</feature>
<sequence length="310" mass="35550">MNPEASTARSPSPRKKWLHYQRLEKLKDFSLIIPAFVLMGTFSFYPLVYSFYLSFTDWNFVRPVKNFIGLSNYEKLLVDAQFYNVLKITFLYTVLDVSLVILIGLLLAMLFNSNSKLFGFMRFFIFMPHYISMVVASLVFMWLLNYRYGLLNVALGAVGVEPVNWLNNPVSALWSLVFVAVWKGCGFCMIIFIGGLRGIPLEYYESAGMDGAGRWHQFRHITLPLLSPITLFLVITTFIGAMQVFQSVDVMTGGGPLDSTRVMVMWIYEVAFKQFRIGKSSALVIIFFAIIVAFSFLQYYISKKRVHYEG</sequence>
<organism evidence="9 10">
    <name type="scientific">Paenibacillus allorhizosphaerae</name>
    <dbReference type="NCBI Taxonomy" id="2849866"/>
    <lineage>
        <taxon>Bacteria</taxon>
        <taxon>Bacillati</taxon>
        <taxon>Bacillota</taxon>
        <taxon>Bacilli</taxon>
        <taxon>Bacillales</taxon>
        <taxon>Paenibacillaceae</taxon>
        <taxon>Paenibacillus</taxon>
    </lineage>
</organism>
<keyword evidence="4 7" id="KW-0812">Transmembrane</keyword>
<dbReference type="InterPro" id="IPR000515">
    <property type="entry name" value="MetI-like"/>
</dbReference>
<dbReference type="PANTHER" id="PTHR30193:SF37">
    <property type="entry name" value="INNER MEMBRANE ABC TRANSPORTER PERMEASE PROTEIN YCJO"/>
    <property type="match status" value="1"/>
</dbReference>
<dbReference type="InterPro" id="IPR051393">
    <property type="entry name" value="ABC_transporter_permease"/>
</dbReference>
<feature type="transmembrane region" description="Helical" evidence="7">
    <location>
        <begin position="90"/>
        <end position="111"/>
    </location>
</feature>
<evidence type="ECO:0000259" key="8">
    <source>
        <dbReference type="PROSITE" id="PS50928"/>
    </source>
</evidence>
<feature type="transmembrane region" description="Helical" evidence="7">
    <location>
        <begin position="123"/>
        <end position="144"/>
    </location>
</feature>
<dbReference type="RefSeq" id="WP_218102033.1">
    <property type="nucleotide sequence ID" value="NZ_CAJVCE010000023.1"/>
</dbReference>
<evidence type="ECO:0000256" key="3">
    <source>
        <dbReference type="ARBA" id="ARBA00022475"/>
    </source>
</evidence>
<evidence type="ECO:0000256" key="7">
    <source>
        <dbReference type="RuleBase" id="RU363032"/>
    </source>
</evidence>
<evidence type="ECO:0000313" key="9">
    <source>
        <dbReference type="EMBL" id="CAG7654647.1"/>
    </source>
</evidence>
<comment type="subcellular location">
    <subcellularLocation>
        <location evidence="1 7">Cell membrane</location>
        <topology evidence="1 7">Multi-pass membrane protein</topology>
    </subcellularLocation>
</comment>
<keyword evidence="10" id="KW-1185">Reference proteome</keyword>
<reference evidence="9 10" key="1">
    <citation type="submission" date="2021-06" db="EMBL/GenBank/DDBJ databases">
        <authorList>
            <person name="Criscuolo A."/>
        </authorList>
    </citation>
    <scope>NUCLEOTIDE SEQUENCE [LARGE SCALE GENOMIC DNA]</scope>
    <source>
        <strain evidence="10">CIP 111802</strain>
    </source>
</reference>
<protein>
    <submittedName>
        <fullName evidence="9">Melibiose/raffinose/stachyose import permease protein MelD</fullName>
    </submittedName>
</protein>
<feature type="transmembrane region" description="Helical" evidence="7">
    <location>
        <begin position="282"/>
        <end position="301"/>
    </location>
</feature>
<keyword evidence="2 7" id="KW-0813">Transport</keyword>
<name>A0ABM8VR13_9BACL</name>
<comment type="similarity">
    <text evidence="7">Belongs to the binding-protein-dependent transport system permease family.</text>
</comment>